<dbReference type="AlphaFoldDB" id="R7B4C2"/>
<organism evidence="3 4">
    <name type="scientific">Bacteroides pectinophilus CAG:437</name>
    <dbReference type="NCBI Taxonomy" id="1263051"/>
    <lineage>
        <taxon>Bacteria</taxon>
        <taxon>Bacillati</taxon>
        <taxon>Bacillota</taxon>
        <taxon>Clostridia</taxon>
        <taxon>Eubacteriales</taxon>
    </lineage>
</organism>
<feature type="transmembrane region" description="Helical" evidence="1">
    <location>
        <begin position="286"/>
        <end position="309"/>
    </location>
</feature>
<feature type="transmembrane region" description="Helical" evidence="1">
    <location>
        <begin position="222"/>
        <end position="243"/>
    </location>
</feature>
<dbReference type="Pfam" id="PF20990">
    <property type="entry name" value="DUF2207_C"/>
    <property type="match status" value="1"/>
</dbReference>
<feature type="transmembrane region" description="Helical" evidence="1">
    <location>
        <begin position="21"/>
        <end position="41"/>
    </location>
</feature>
<evidence type="ECO:0000256" key="1">
    <source>
        <dbReference type="SAM" id="Phobius"/>
    </source>
</evidence>
<evidence type="ECO:0000313" key="3">
    <source>
        <dbReference type="EMBL" id="CDD58739.1"/>
    </source>
</evidence>
<feature type="transmembrane region" description="Helical" evidence="1">
    <location>
        <begin position="53"/>
        <end position="83"/>
    </location>
</feature>
<gene>
    <name evidence="3" type="ORF">BN656_02209</name>
</gene>
<dbReference type="Proteomes" id="UP000018141">
    <property type="component" value="Unassembled WGS sequence"/>
</dbReference>
<accession>R7B4C2</accession>
<evidence type="ECO:0000259" key="2">
    <source>
        <dbReference type="Pfam" id="PF20990"/>
    </source>
</evidence>
<evidence type="ECO:0000313" key="4">
    <source>
        <dbReference type="Proteomes" id="UP000018141"/>
    </source>
</evidence>
<proteinExistence type="predicted"/>
<sequence>MFHIKKKKVFKSRQLNRLTMAEHLVWLIPIGFMLRDIIITWDQVEEVLADNPTPAIIAVMIGMQALVGLILGLFWVMLFKVVIHTARRQLLKRSTFITVNDIDYYRDKLDGLAPGTISLLADLKIEKRKDIAACILKYENLGIIKTDEYGRYVLDTDGDWQINPALRNSDRYLVKALTERGCDAVDEAAWQRMAVQEAIDDGYIYDGLFAKRSKVKETAGKAAGCFAGCLVPIIIIVGMAFLINAITPQLDELEQILDALPDTATFREQVEYLSMYPQYYPVMAELILAAIVMLAAFFMPGIMVVGGIVSTATKQRYRRTQSGNEMAEYVYGMKNFIHDYSNLSEADKSQLALWDDYLIYAVVLEENEQIVADIRKMRLQNGGI</sequence>
<feature type="domain" description="Predicted membrane protein YciQ-like C-terminal" evidence="2">
    <location>
        <begin position="103"/>
        <end position="366"/>
    </location>
</feature>
<keyword evidence="1" id="KW-0472">Membrane</keyword>
<dbReference type="InterPro" id="IPR048389">
    <property type="entry name" value="YciQ-like_C"/>
</dbReference>
<reference evidence="3" key="1">
    <citation type="submission" date="2012-11" db="EMBL/GenBank/DDBJ databases">
        <title>Dependencies among metagenomic species, viruses, plasmids and units of genetic variation.</title>
        <authorList>
            <person name="Nielsen H.B."/>
            <person name="Almeida M."/>
            <person name="Juncker A.S."/>
            <person name="Rasmussen S."/>
            <person name="Li J."/>
            <person name="Sunagawa S."/>
            <person name="Plichta D."/>
            <person name="Gautier L."/>
            <person name="Le Chatelier E."/>
            <person name="Peletier E."/>
            <person name="Bonde I."/>
            <person name="Nielsen T."/>
            <person name="Manichanh C."/>
            <person name="Arumugam M."/>
            <person name="Batto J."/>
            <person name="Santos M.B.Q.D."/>
            <person name="Blom N."/>
            <person name="Borruel N."/>
            <person name="Burgdorf K.S."/>
            <person name="Boumezbeur F."/>
            <person name="Casellas F."/>
            <person name="Dore J."/>
            <person name="Guarner F."/>
            <person name="Hansen T."/>
            <person name="Hildebrand F."/>
            <person name="Kaas R.S."/>
            <person name="Kennedy S."/>
            <person name="Kristiansen K."/>
            <person name="Kultima J.R."/>
            <person name="Leonard P."/>
            <person name="Levenez F."/>
            <person name="Lund O."/>
            <person name="Moumen B."/>
            <person name="Le Paslier D."/>
            <person name="Pons N."/>
            <person name="Pedersen O."/>
            <person name="Prifti E."/>
            <person name="Qin J."/>
            <person name="Raes J."/>
            <person name="Tap J."/>
            <person name="Tims S."/>
            <person name="Ussery D.W."/>
            <person name="Yamada T."/>
            <person name="MetaHit consortium"/>
            <person name="Renault P."/>
            <person name="Sicheritz-Ponten T."/>
            <person name="Bork P."/>
            <person name="Wang J."/>
            <person name="Brunak S."/>
            <person name="Ehrlich S.D."/>
        </authorList>
    </citation>
    <scope>NUCLEOTIDE SEQUENCE [LARGE SCALE GENOMIC DNA]</scope>
</reference>
<protein>
    <recommendedName>
        <fullName evidence="2">Predicted membrane protein YciQ-like C-terminal domain-containing protein</fullName>
    </recommendedName>
</protein>
<comment type="caution">
    <text evidence="3">The sequence shown here is derived from an EMBL/GenBank/DDBJ whole genome shotgun (WGS) entry which is preliminary data.</text>
</comment>
<keyword evidence="1" id="KW-0812">Transmembrane</keyword>
<dbReference type="EMBL" id="CBHH010000059">
    <property type="protein sequence ID" value="CDD58739.1"/>
    <property type="molecule type" value="Genomic_DNA"/>
</dbReference>
<keyword evidence="1" id="KW-1133">Transmembrane helix</keyword>
<name>R7B4C2_9FIRM</name>